<dbReference type="AlphaFoldDB" id="A0AAT9FLP6"/>
<gene>
    <name evidence="1" type="ORF">NT6N_18980</name>
</gene>
<evidence type="ECO:0000313" key="1">
    <source>
        <dbReference type="EMBL" id="BDS06858.1"/>
    </source>
</evidence>
<dbReference type="KEGG" id="osu:NT6N_18980"/>
<accession>A0AAT9FLP6</accession>
<sequence length="50" mass="5609">MAVADLHTLTDLGCSVLQKIHDLQSWKKIENAVTFLGRIPFITREAAIRS</sequence>
<proteinExistence type="predicted"/>
<organism evidence="1">
    <name type="scientific">Oceaniferula spumae</name>
    <dbReference type="NCBI Taxonomy" id="2979115"/>
    <lineage>
        <taxon>Bacteria</taxon>
        <taxon>Pseudomonadati</taxon>
        <taxon>Verrucomicrobiota</taxon>
        <taxon>Verrucomicrobiia</taxon>
        <taxon>Verrucomicrobiales</taxon>
        <taxon>Verrucomicrobiaceae</taxon>
        <taxon>Oceaniferula</taxon>
    </lineage>
</organism>
<name>A0AAT9FLP6_9BACT</name>
<reference evidence="1" key="1">
    <citation type="submission" date="2024-07" db="EMBL/GenBank/DDBJ databases">
        <title>Complete genome sequence of Verrucomicrobiaceae bacterium NT6N.</title>
        <authorList>
            <person name="Huang C."/>
            <person name="Takami H."/>
            <person name="Hamasaki K."/>
        </authorList>
    </citation>
    <scope>NUCLEOTIDE SEQUENCE</scope>
    <source>
        <strain evidence="1">NT6N</strain>
    </source>
</reference>
<protein>
    <submittedName>
        <fullName evidence="1">Uncharacterized protein</fullName>
    </submittedName>
</protein>
<dbReference type="EMBL" id="AP026866">
    <property type="protein sequence ID" value="BDS06858.1"/>
    <property type="molecule type" value="Genomic_DNA"/>
</dbReference>